<dbReference type="EMBL" id="JAMRDG010000001">
    <property type="protein sequence ID" value="KAJ3702545.1"/>
    <property type="molecule type" value="Genomic_DNA"/>
</dbReference>
<comment type="caution">
    <text evidence="1">The sequence shown here is derived from an EMBL/GenBank/DDBJ whole genome shotgun (WGS) entry which is preliminary data.</text>
</comment>
<protein>
    <submittedName>
        <fullName evidence="1">Uncharacterized protein</fullName>
    </submittedName>
</protein>
<keyword evidence="2" id="KW-1185">Reference proteome</keyword>
<evidence type="ECO:0000313" key="1">
    <source>
        <dbReference type="EMBL" id="KAJ3702545.1"/>
    </source>
</evidence>
<dbReference type="PANTHER" id="PTHR34206:SF1">
    <property type="entry name" value="OS10G0390701 PROTEIN"/>
    <property type="match status" value="1"/>
</dbReference>
<accession>A0AAD5ZR70</accession>
<proteinExistence type="predicted"/>
<dbReference type="Proteomes" id="UP001210211">
    <property type="component" value="Unassembled WGS sequence"/>
</dbReference>
<gene>
    <name evidence="1" type="ORF">LUZ61_006250</name>
</gene>
<reference evidence="1 2" key="1">
    <citation type="journal article" date="2022" name="Cell">
        <title>Repeat-based holocentromeres influence genome architecture and karyotype evolution.</title>
        <authorList>
            <person name="Hofstatter P.G."/>
            <person name="Thangavel G."/>
            <person name="Lux T."/>
            <person name="Neumann P."/>
            <person name="Vondrak T."/>
            <person name="Novak P."/>
            <person name="Zhang M."/>
            <person name="Costa L."/>
            <person name="Castellani M."/>
            <person name="Scott A."/>
            <person name="Toegelov H."/>
            <person name="Fuchs J."/>
            <person name="Mata-Sucre Y."/>
            <person name="Dias Y."/>
            <person name="Vanzela A.L.L."/>
            <person name="Huettel B."/>
            <person name="Almeida C.C.S."/>
            <person name="Simkova H."/>
            <person name="Souza G."/>
            <person name="Pedrosa-Harand A."/>
            <person name="Macas J."/>
            <person name="Mayer K.F.X."/>
            <person name="Houben A."/>
            <person name="Marques A."/>
        </authorList>
    </citation>
    <scope>NUCLEOTIDE SEQUENCE [LARGE SCALE GENOMIC DNA]</scope>
    <source>
        <strain evidence="1">RhyTen1mFocal</strain>
    </source>
</reference>
<evidence type="ECO:0000313" key="2">
    <source>
        <dbReference type="Proteomes" id="UP001210211"/>
    </source>
</evidence>
<organism evidence="1 2">
    <name type="scientific">Rhynchospora tenuis</name>
    <dbReference type="NCBI Taxonomy" id="198213"/>
    <lineage>
        <taxon>Eukaryota</taxon>
        <taxon>Viridiplantae</taxon>
        <taxon>Streptophyta</taxon>
        <taxon>Embryophyta</taxon>
        <taxon>Tracheophyta</taxon>
        <taxon>Spermatophyta</taxon>
        <taxon>Magnoliopsida</taxon>
        <taxon>Liliopsida</taxon>
        <taxon>Poales</taxon>
        <taxon>Cyperaceae</taxon>
        <taxon>Cyperoideae</taxon>
        <taxon>Rhynchosporeae</taxon>
        <taxon>Rhynchospora</taxon>
    </lineage>
</organism>
<name>A0AAD5ZR70_9POAL</name>
<dbReference type="AlphaFoldDB" id="A0AAD5ZR70"/>
<dbReference type="PANTHER" id="PTHR34206">
    <property type="entry name" value="OS06G0193300 PROTEIN"/>
    <property type="match status" value="1"/>
</dbReference>
<sequence length="132" mass="15214">MALRCTSPYFTISRKTPESITKAVMLPTRCHAQPMKRIKTFKNFSSTDNKIYEDKVIGIIGYRDKNGEAIYEGFDEGPRLPHEELELIKNEREMRTRAQLQKLLFDTIQADPHCGKDAVFTSTKSEDEITNK</sequence>